<protein>
    <submittedName>
        <fullName evidence="2">Membrane protein</fullName>
    </submittedName>
</protein>
<sequence length="98" mass="10774">MAQYDPAFVKDFANTLYKQANTVVPTHFFIGMFTGMFLFGIISSALVNTIDILIVSLGVLIGGVLGLSSGRYRAYELKLQAQLALCQVKIEENLRNPS</sequence>
<keyword evidence="1" id="KW-1133">Transmembrane helix</keyword>
<accession>D9PJE2</accession>
<gene>
    <name evidence="2" type="ORF">LDC_1651</name>
</gene>
<comment type="caution">
    <text evidence="2">The sequence shown here is derived from an EMBL/GenBank/DDBJ whole genome shotgun (WGS) entry which is preliminary data.</text>
</comment>
<name>D9PJE2_9ZZZZ</name>
<keyword evidence="1" id="KW-0812">Transmembrane</keyword>
<feature type="transmembrane region" description="Helical" evidence="1">
    <location>
        <begin position="28"/>
        <end position="46"/>
    </location>
</feature>
<dbReference type="AlphaFoldDB" id="D9PJE2"/>
<reference evidence="2" key="1">
    <citation type="submission" date="2010-07" db="EMBL/GenBank/DDBJ databases">
        <authorList>
            <consortium name="CONSOLIDER consortium CSD2007-00005"/>
            <person name="Guazzaroni M.-E."/>
            <person name="Richter M."/>
            <person name="Garcia-Salamanca A."/>
            <person name="Yarza P."/>
            <person name="Ferrer M."/>
        </authorList>
    </citation>
    <scope>NUCLEOTIDE SEQUENCE</scope>
</reference>
<feature type="transmembrane region" description="Helical" evidence="1">
    <location>
        <begin position="52"/>
        <end position="70"/>
    </location>
</feature>
<evidence type="ECO:0000256" key="1">
    <source>
        <dbReference type="SAM" id="Phobius"/>
    </source>
</evidence>
<keyword evidence="1" id="KW-0472">Membrane</keyword>
<reference evidence="2" key="2">
    <citation type="journal article" date="2011" name="Microb. Ecol.">
        <title>Taxonomic and Functional Metagenomic Profiling of the Microbial Community in the Anoxic Sediment of a Sub-saline Shallow Lake (Laguna de Carrizo, Central Spain).</title>
        <authorList>
            <person name="Ferrer M."/>
            <person name="Guazzaroni M.E."/>
            <person name="Richter M."/>
            <person name="Garcia-Salamanca A."/>
            <person name="Yarza P."/>
            <person name="Suarez-Suarez A."/>
            <person name="Solano J."/>
            <person name="Alcaide M."/>
            <person name="van Dillewijn P."/>
            <person name="Molina-Henares M.A."/>
            <person name="Lopez-Cortes N."/>
            <person name="Al-Ramahi Y."/>
            <person name="Guerrero C."/>
            <person name="Acosta A."/>
            <person name="de Eugenio L.I."/>
            <person name="Martinez V."/>
            <person name="Marques S."/>
            <person name="Rojo F."/>
            <person name="Santero E."/>
            <person name="Genilloud O."/>
            <person name="Perez-Perez J."/>
            <person name="Rossello-Mora R."/>
            <person name="Ramos J.L."/>
        </authorList>
    </citation>
    <scope>NUCLEOTIDE SEQUENCE</scope>
</reference>
<evidence type="ECO:0000313" key="2">
    <source>
        <dbReference type="EMBL" id="EFK96320.1"/>
    </source>
</evidence>
<proteinExistence type="predicted"/>
<dbReference type="EMBL" id="ADZX01000512">
    <property type="protein sequence ID" value="EFK96320.1"/>
    <property type="molecule type" value="Genomic_DNA"/>
</dbReference>
<organism evidence="2">
    <name type="scientific">sediment metagenome</name>
    <dbReference type="NCBI Taxonomy" id="749907"/>
    <lineage>
        <taxon>unclassified sequences</taxon>
        <taxon>metagenomes</taxon>
        <taxon>ecological metagenomes</taxon>
    </lineage>
</organism>